<organism evidence="1 2">
    <name type="scientific">Epilithonimonas hominis</name>
    <dbReference type="NCBI Taxonomy" id="420404"/>
    <lineage>
        <taxon>Bacteria</taxon>
        <taxon>Pseudomonadati</taxon>
        <taxon>Bacteroidota</taxon>
        <taxon>Flavobacteriia</taxon>
        <taxon>Flavobacteriales</taxon>
        <taxon>Weeksellaceae</taxon>
        <taxon>Chryseobacterium group</taxon>
        <taxon>Epilithonimonas</taxon>
    </lineage>
</organism>
<proteinExistence type="predicted"/>
<sequence length="261" mass="29856">MKNLSILFFLFAFAVSCKSDNDDDNQPSANIKKVKTIRVIENSNMPNESIVDKTITFSYDGNNIKNLNFKRKESSSSSDIIFSYVNSKLDRVNFSSNGNSYLKLNYTNDKVTSINYYKIPGYNTDALYKLSYNGNQLSKIEYTGTNRNFVFNLSYNGENVNSINNNTISYDSKYNAFAGIDFVQQLILALISGDETGEFNTFSYYNYGTVFGKNNVLGYKKYGINFIVSNIYEGEFIKKINLSYLKQNGYTTETSFEYTYE</sequence>
<evidence type="ECO:0000313" key="1">
    <source>
        <dbReference type="EMBL" id="SEH49030.1"/>
    </source>
</evidence>
<reference evidence="2" key="1">
    <citation type="submission" date="2016-10" db="EMBL/GenBank/DDBJ databases">
        <authorList>
            <person name="Varghese N."/>
            <person name="Submissions S."/>
        </authorList>
    </citation>
    <scope>NUCLEOTIDE SEQUENCE [LARGE SCALE GENOMIC DNA]</scope>
    <source>
        <strain evidence="2">DSM 19326</strain>
    </source>
</reference>
<dbReference type="Proteomes" id="UP000198555">
    <property type="component" value="Unassembled WGS sequence"/>
</dbReference>
<keyword evidence="2" id="KW-1185">Reference proteome</keyword>
<dbReference type="RefSeq" id="WP_089768695.1">
    <property type="nucleotide sequence ID" value="NZ_FNWX01000007.1"/>
</dbReference>
<gene>
    <name evidence="1" type="ORF">SAMN05421793_10718</name>
</gene>
<accession>A0A1H6IJJ6</accession>
<evidence type="ECO:0008006" key="3">
    <source>
        <dbReference type="Google" id="ProtNLM"/>
    </source>
</evidence>
<protein>
    <recommendedName>
        <fullName evidence="3">DUF4595 domain-containing protein</fullName>
    </recommendedName>
</protein>
<dbReference type="PROSITE" id="PS51257">
    <property type="entry name" value="PROKAR_LIPOPROTEIN"/>
    <property type="match status" value="1"/>
</dbReference>
<dbReference type="AlphaFoldDB" id="A0A1H6IJJ6"/>
<name>A0A1H6IJJ6_9FLAO</name>
<dbReference type="EMBL" id="FNWX01000007">
    <property type="protein sequence ID" value="SEH49030.1"/>
    <property type="molecule type" value="Genomic_DNA"/>
</dbReference>
<evidence type="ECO:0000313" key="2">
    <source>
        <dbReference type="Proteomes" id="UP000198555"/>
    </source>
</evidence>